<feature type="region of interest" description="Disordered" evidence="1">
    <location>
        <begin position="1"/>
        <end position="60"/>
    </location>
</feature>
<keyword evidence="4" id="KW-1185">Reference proteome</keyword>
<feature type="domain" description="DUF7573" evidence="2">
    <location>
        <begin position="62"/>
        <end position="100"/>
    </location>
</feature>
<evidence type="ECO:0000256" key="1">
    <source>
        <dbReference type="SAM" id="MobiDB-lite"/>
    </source>
</evidence>
<accession>A0AA41G2X6</accession>
<dbReference type="RefSeq" id="WP_162413316.1">
    <property type="nucleotide sequence ID" value="NZ_JAHQXE010000003.1"/>
</dbReference>
<evidence type="ECO:0000313" key="3">
    <source>
        <dbReference type="EMBL" id="MBV0902536.1"/>
    </source>
</evidence>
<sequence>MGEDASLDDFLDGGEEREERESDGGEAAEDTVSEPETDDDERSEAGDATAAASPERETVEPAVTTYAWSPGGAACADCGEVVERRWEQDGQLVCGACKAW</sequence>
<dbReference type="Pfam" id="PF24458">
    <property type="entry name" value="DUF7573"/>
    <property type="match status" value="1"/>
</dbReference>
<dbReference type="EMBL" id="JAHQXE010000003">
    <property type="protein sequence ID" value="MBV0902536.1"/>
    <property type="molecule type" value="Genomic_DNA"/>
</dbReference>
<proteinExistence type="predicted"/>
<reference evidence="3" key="1">
    <citation type="submission" date="2021-06" db="EMBL/GenBank/DDBJ databases">
        <title>New haloarchaea isolates fom saline soil.</title>
        <authorList>
            <person name="Duran-Viseras A."/>
            <person name="Sanchez-Porro C.S."/>
            <person name="Ventosa A."/>
        </authorList>
    </citation>
    <scope>NUCLEOTIDE SEQUENCE</scope>
    <source>
        <strain evidence="3">JCM 18369</strain>
    </source>
</reference>
<evidence type="ECO:0000259" key="2">
    <source>
        <dbReference type="Pfam" id="PF24458"/>
    </source>
</evidence>
<feature type="compositionally biased region" description="Acidic residues" evidence="1">
    <location>
        <begin position="1"/>
        <end position="16"/>
    </location>
</feature>
<dbReference type="Proteomes" id="UP001166304">
    <property type="component" value="Unassembled WGS sequence"/>
</dbReference>
<organism evidence="3 4">
    <name type="scientific">Haloarcula salina</name>
    <dbReference type="NCBI Taxonomy" id="1429914"/>
    <lineage>
        <taxon>Archaea</taxon>
        <taxon>Methanobacteriati</taxon>
        <taxon>Methanobacteriota</taxon>
        <taxon>Stenosarchaea group</taxon>
        <taxon>Halobacteria</taxon>
        <taxon>Halobacteriales</taxon>
        <taxon>Haloarculaceae</taxon>
        <taxon>Haloarcula</taxon>
    </lineage>
</organism>
<dbReference type="AlphaFoldDB" id="A0AA41G2X6"/>
<dbReference type="InterPro" id="IPR055995">
    <property type="entry name" value="DUF7573"/>
</dbReference>
<name>A0AA41G2X6_9EURY</name>
<evidence type="ECO:0000313" key="4">
    <source>
        <dbReference type="Proteomes" id="UP001166304"/>
    </source>
</evidence>
<protein>
    <recommendedName>
        <fullName evidence="2">DUF7573 domain-containing protein</fullName>
    </recommendedName>
</protein>
<comment type="caution">
    <text evidence="3">The sequence shown here is derived from an EMBL/GenBank/DDBJ whole genome shotgun (WGS) entry which is preliminary data.</text>
</comment>
<gene>
    <name evidence="3" type="ORF">KTS37_12120</name>
</gene>
<feature type="compositionally biased region" description="Acidic residues" evidence="1">
    <location>
        <begin position="24"/>
        <end position="42"/>
    </location>
</feature>